<reference evidence="1 2" key="1">
    <citation type="submission" date="2024-09" db="EMBL/GenBank/DDBJ databases">
        <authorList>
            <person name="Sun Q."/>
            <person name="Mori K."/>
        </authorList>
    </citation>
    <scope>NUCLEOTIDE SEQUENCE [LARGE SCALE GENOMIC DNA]</scope>
    <source>
        <strain evidence="1 2">JCM 1334</strain>
    </source>
</reference>
<gene>
    <name evidence="1" type="ORF">ACFFP1_05500</name>
</gene>
<keyword evidence="2" id="KW-1185">Reference proteome</keyword>
<proteinExistence type="predicted"/>
<dbReference type="Proteomes" id="UP001589702">
    <property type="component" value="Unassembled WGS sequence"/>
</dbReference>
<evidence type="ECO:0000313" key="2">
    <source>
        <dbReference type="Proteomes" id="UP001589702"/>
    </source>
</evidence>
<accession>A0ABV5XW20</accession>
<dbReference type="RefSeq" id="WP_234748483.1">
    <property type="nucleotide sequence ID" value="NZ_BAAAWN010000001.1"/>
</dbReference>
<evidence type="ECO:0000313" key="1">
    <source>
        <dbReference type="EMBL" id="MFB9818951.1"/>
    </source>
</evidence>
<organism evidence="1 2">
    <name type="scientific">Arthrobacter ramosus</name>
    <dbReference type="NCBI Taxonomy" id="1672"/>
    <lineage>
        <taxon>Bacteria</taxon>
        <taxon>Bacillati</taxon>
        <taxon>Actinomycetota</taxon>
        <taxon>Actinomycetes</taxon>
        <taxon>Micrococcales</taxon>
        <taxon>Micrococcaceae</taxon>
        <taxon>Arthrobacter</taxon>
    </lineage>
</organism>
<name>A0ABV5XW20_ARTRM</name>
<sequence>MTVSAAALVLVSAVVAVGLGASVGTTLLLVAASPALIVVAYETVGYRHEEQALKQAGA</sequence>
<comment type="caution">
    <text evidence="1">The sequence shown here is derived from an EMBL/GenBank/DDBJ whole genome shotgun (WGS) entry which is preliminary data.</text>
</comment>
<protein>
    <submittedName>
        <fullName evidence="1">Uncharacterized protein</fullName>
    </submittedName>
</protein>
<dbReference type="EMBL" id="JBHMBC010000007">
    <property type="protein sequence ID" value="MFB9818951.1"/>
    <property type="molecule type" value="Genomic_DNA"/>
</dbReference>